<dbReference type="RefSeq" id="XP_033653423.1">
    <property type="nucleotide sequence ID" value="XM_033802945.1"/>
</dbReference>
<protein>
    <submittedName>
        <fullName evidence="2">Uncharacterized protein</fullName>
    </submittedName>
</protein>
<evidence type="ECO:0000256" key="1">
    <source>
        <dbReference type="SAM" id="MobiDB-lite"/>
    </source>
</evidence>
<reference evidence="2" key="1">
    <citation type="journal article" date="2020" name="Stud. Mycol.">
        <title>101 Dothideomycetes genomes: a test case for predicting lifestyles and emergence of pathogens.</title>
        <authorList>
            <person name="Haridas S."/>
            <person name="Albert R."/>
            <person name="Binder M."/>
            <person name="Bloem J."/>
            <person name="Labutti K."/>
            <person name="Salamov A."/>
            <person name="Andreopoulos B."/>
            <person name="Baker S."/>
            <person name="Barry K."/>
            <person name="Bills G."/>
            <person name="Bluhm B."/>
            <person name="Cannon C."/>
            <person name="Castanera R."/>
            <person name="Culley D."/>
            <person name="Daum C."/>
            <person name="Ezra D."/>
            <person name="Gonzalez J."/>
            <person name="Henrissat B."/>
            <person name="Kuo A."/>
            <person name="Liang C."/>
            <person name="Lipzen A."/>
            <person name="Lutzoni F."/>
            <person name="Magnuson J."/>
            <person name="Mondo S."/>
            <person name="Nolan M."/>
            <person name="Ohm R."/>
            <person name="Pangilinan J."/>
            <person name="Park H.-J."/>
            <person name="Ramirez L."/>
            <person name="Alfaro M."/>
            <person name="Sun H."/>
            <person name="Tritt A."/>
            <person name="Yoshinaga Y."/>
            <person name="Zwiers L.-H."/>
            <person name="Turgeon B."/>
            <person name="Goodwin S."/>
            <person name="Spatafora J."/>
            <person name="Crous P."/>
            <person name="Grigoriev I."/>
        </authorList>
    </citation>
    <scope>NUCLEOTIDE SEQUENCE</scope>
    <source>
        <strain evidence="2">CBS 379.55</strain>
    </source>
</reference>
<dbReference type="EMBL" id="ML986495">
    <property type="protein sequence ID" value="KAF2275884.1"/>
    <property type="molecule type" value="Genomic_DNA"/>
</dbReference>
<sequence>MSTKRPRNPPGQMPNTFLPLPPRGVPPGSDNNRNYEAPWIGIALADCVGPDPEPCLCPSAQIVTPSLRSGGTTAYKTSVPYASFSPESPPPSQRFPNQHLPSTRRAKKLTTLPSTTARRRAPQPGTGIRRAVLCKTLPTQRQKW</sequence>
<evidence type="ECO:0000313" key="3">
    <source>
        <dbReference type="Proteomes" id="UP000800097"/>
    </source>
</evidence>
<proteinExistence type="predicted"/>
<gene>
    <name evidence="2" type="ORF">EI97DRAFT_59302</name>
</gene>
<feature type="region of interest" description="Disordered" evidence="1">
    <location>
        <begin position="78"/>
        <end position="130"/>
    </location>
</feature>
<name>A0A6A6JI57_WESOR</name>
<feature type="region of interest" description="Disordered" evidence="1">
    <location>
        <begin position="1"/>
        <end position="32"/>
    </location>
</feature>
<accession>A0A6A6JI57</accession>
<keyword evidence="3" id="KW-1185">Reference proteome</keyword>
<organism evidence="2 3">
    <name type="scientific">Westerdykella ornata</name>
    <dbReference type="NCBI Taxonomy" id="318751"/>
    <lineage>
        <taxon>Eukaryota</taxon>
        <taxon>Fungi</taxon>
        <taxon>Dikarya</taxon>
        <taxon>Ascomycota</taxon>
        <taxon>Pezizomycotina</taxon>
        <taxon>Dothideomycetes</taxon>
        <taxon>Pleosporomycetidae</taxon>
        <taxon>Pleosporales</taxon>
        <taxon>Sporormiaceae</taxon>
        <taxon>Westerdykella</taxon>
    </lineage>
</organism>
<evidence type="ECO:0000313" key="2">
    <source>
        <dbReference type="EMBL" id="KAF2275884.1"/>
    </source>
</evidence>
<dbReference type="AlphaFoldDB" id="A0A6A6JI57"/>
<dbReference type="GeneID" id="54556120"/>
<dbReference type="Proteomes" id="UP000800097">
    <property type="component" value="Unassembled WGS sequence"/>
</dbReference>